<evidence type="ECO:0000313" key="2">
    <source>
        <dbReference type="EMBL" id="RDS81096.1"/>
    </source>
</evidence>
<keyword evidence="1" id="KW-0732">Signal</keyword>
<evidence type="ECO:0000313" key="3">
    <source>
        <dbReference type="Proteomes" id="UP000254258"/>
    </source>
</evidence>
<sequence>MNRREFLLAAASAAALPALSFSGRLFAAPPQSPRFLFVFLRGGYDCNSFLVPYSSDFYYESRPTIAIAKPNANDPHTVIALDSNWGLNPVLRDSIYPLWERKQVAFIPFAGTDDLSRSHFETQDNIERGEPLGAGGNYRSGFLARLSSQLAGVPAIAFTNSLPLSFQGASRDIPNISLKGDTKAHFDQRQSAILAGMYQNTPLASAAADGLSLRTTVSKDLRDEMVAASRGAPNASGFAQETQRIATLMRDQYRLGFVDVGGWDTHVNQGNVTGGLANNLRNLGAGLAAYAAALGNEWNNTVVVVVSEFGRTFRENGDRGTDHGHGTVHWIMGGKVSGGRIAGEQIAVTQQNLLQNRDYKVLNNYRDVYGGLLARMWGLSGNQLQAVFPQAKPQDLQLV</sequence>
<feature type="signal peptide" evidence="1">
    <location>
        <begin position="1"/>
        <end position="27"/>
    </location>
</feature>
<dbReference type="RefSeq" id="WP_115495651.1">
    <property type="nucleotide sequence ID" value="NZ_QRBE01000006.1"/>
</dbReference>
<dbReference type="EMBL" id="QRBE01000006">
    <property type="protein sequence ID" value="RDS81096.1"/>
    <property type="molecule type" value="Genomic_DNA"/>
</dbReference>
<dbReference type="Proteomes" id="UP000254258">
    <property type="component" value="Unassembled WGS sequence"/>
</dbReference>
<dbReference type="InterPro" id="IPR010869">
    <property type="entry name" value="DUF1501"/>
</dbReference>
<feature type="chain" id="PRO_5016645859" evidence="1">
    <location>
        <begin position="28"/>
        <end position="399"/>
    </location>
</feature>
<dbReference type="Pfam" id="PF07394">
    <property type="entry name" value="DUF1501"/>
    <property type="match status" value="1"/>
</dbReference>
<dbReference type="OrthoDB" id="9779968at2"/>
<keyword evidence="3" id="KW-1185">Reference proteome</keyword>
<reference evidence="2 3" key="1">
    <citation type="submission" date="2018-07" db="EMBL/GenBank/DDBJ databases">
        <title>Dyella monticola sp. nov. and Dyella psychrodurans sp. nov. isolated from monsoon evergreen broad-leaved forest soil of Dinghu Mountain, China.</title>
        <authorList>
            <person name="Gao Z."/>
            <person name="Qiu L."/>
        </authorList>
    </citation>
    <scope>NUCLEOTIDE SEQUENCE [LARGE SCALE GENOMIC DNA]</scope>
    <source>
        <strain evidence="2 3">4G-K06</strain>
    </source>
</reference>
<dbReference type="AlphaFoldDB" id="A0A370WYF8"/>
<organism evidence="2 3">
    <name type="scientific">Dyella monticola</name>
    <dbReference type="NCBI Taxonomy" id="1927958"/>
    <lineage>
        <taxon>Bacteria</taxon>
        <taxon>Pseudomonadati</taxon>
        <taxon>Pseudomonadota</taxon>
        <taxon>Gammaproteobacteria</taxon>
        <taxon>Lysobacterales</taxon>
        <taxon>Rhodanobacteraceae</taxon>
        <taxon>Dyella</taxon>
    </lineage>
</organism>
<dbReference type="PANTHER" id="PTHR43737:SF1">
    <property type="entry name" value="DUF1501 DOMAIN-CONTAINING PROTEIN"/>
    <property type="match status" value="1"/>
</dbReference>
<dbReference type="PANTHER" id="PTHR43737">
    <property type="entry name" value="BLL7424 PROTEIN"/>
    <property type="match status" value="1"/>
</dbReference>
<name>A0A370WYF8_9GAMM</name>
<accession>A0A370WYF8</accession>
<protein>
    <submittedName>
        <fullName evidence="2">DUF1501 domain-containing protein</fullName>
    </submittedName>
</protein>
<evidence type="ECO:0000256" key="1">
    <source>
        <dbReference type="SAM" id="SignalP"/>
    </source>
</evidence>
<comment type="caution">
    <text evidence="2">The sequence shown here is derived from an EMBL/GenBank/DDBJ whole genome shotgun (WGS) entry which is preliminary data.</text>
</comment>
<gene>
    <name evidence="2" type="ORF">DWU98_11130</name>
</gene>
<proteinExistence type="predicted"/>